<dbReference type="InterPro" id="IPR002909">
    <property type="entry name" value="IPT_dom"/>
</dbReference>
<keyword evidence="6 12" id="KW-0805">Transcription regulation</keyword>
<dbReference type="Pfam" id="PF16423">
    <property type="entry name" value="COE1_HLH"/>
    <property type="match status" value="1"/>
</dbReference>
<evidence type="ECO:0000256" key="8">
    <source>
        <dbReference type="ARBA" id="ARBA00023159"/>
    </source>
</evidence>
<evidence type="ECO:0000256" key="6">
    <source>
        <dbReference type="ARBA" id="ARBA00023015"/>
    </source>
</evidence>
<dbReference type="AlphaFoldDB" id="A0A9D2YXA4"/>
<comment type="caution">
    <text evidence="15">The sequence shown here is derived from an EMBL/GenBank/DDBJ whole genome shotgun (WGS) entry which is preliminary data.</text>
</comment>
<sequence>MFSIQDSLPRGALTMKEEPLPTGMTPVRSWMQGAGILDANTAAQSGVGLARAHFEKQPPSNLRKSNFFHFVLALYDRQGQPVEIERTSYVDFVEKDKEYNGEKTNNGIHYRLQLLYSNGIRTEQDLYVRLIDSMTKQPILYEGQDKNPEMCRVLLTHEIMCSRCCDKKSCGNRNETPSDPVIIDRFFLKFFLKCNQNCLKNAGNPRDMRRFQVVVSTTVNVDGHVLAVSDNMFVHNNSKHGRRARRLDPSEATPCIKAISPSEGWTTGGATVILIGDNFFDGLQVVFGTMLVWSELITPHAIRVQTPPRHIPGVVEVTLSYKSKQFCKGAPGRFVYTALNEPTIDYGFQRLQKVIPRHPGDPERLPKEVLLKRAADLVEALYGMPHNNQEIILKRAADLTEALYSVPRSHNQLPSLTGSAAHSGMMGVNSFSSQLAVNISEASQADQGYSRNSNSVSPRGYVPSSTPQQSNYNTITSTMNGYGAGMTNLGVPGSPGFLNGSTANSAYAIKQKSAFAPVVRPQTSPPPTCTTANGSNLQAMAGLIVPPM</sequence>
<feature type="region of interest" description="Disordered" evidence="13">
    <location>
        <begin position="1"/>
        <end position="21"/>
    </location>
</feature>
<keyword evidence="7 12" id="KW-0238">DNA-binding</keyword>
<dbReference type="CDD" id="cd01175">
    <property type="entry name" value="IPT_COE"/>
    <property type="match status" value="1"/>
</dbReference>
<dbReference type="SUPFAM" id="SSF81296">
    <property type="entry name" value="E set domains"/>
    <property type="match status" value="1"/>
</dbReference>
<dbReference type="InterPro" id="IPR032201">
    <property type="entry name" value="COE_HLH"/>
</dbReference>
<accession>A0A9D2YXA4</accession>
<evidence type="ECO:0000313" key="15">
    <source>
        <dbReference type="EMBL" id="KAF7228721.1"/>
    </source>
</evidence>
<dbReference type="Gene3D" id="2.60.40.3180">
    <property type="entry name" value="Transcription factor COE1, DNA-binding domain"/>
    <property type="match status" value="1"/>
</dbReference>
<gene>
    <name evidence="15" type="ORF">G4P62_000657</name>
</gene>
<evidence type="ECO:0000256" key="2">
    <source>
        <dbReference type="ARBA" id="ARBA00010340"/>
    </source>
</evidence>
<evidence type="ECO:0000256" key="4">
    <source>
        <dbReference type="ARBA" id="ARBA00022771"/>
    </source>
</evidence>
<dbReference type="PROSITE" id="PS01345">
    <property type="entry name" value="COE"/>
    <property type="match status" value="1"/>
</dbReference>
<comment type="similarity">
    <text evidence="2 12">Belongs to the COE family.</text>
</comment>
<dbReference type="Gene3D" id="2.60.40.10">
    <property type="entry name" value="Immunoglobulins"/>
    <property type="match status" value="1"/>
</dbReference>
<dbReference type="GO" id="GO:0003677">
    <property type="term" value="F:DNA binding"/>
    <property type="evidence" value="ECO:0007669"/>
    <property type="project" value="UniProtKB-KW"/>
</dbReference>
<name>A0A9D2YXA4_NOTFU</name>
<dbReference type="GO" id="GO:0007399">
    <property type="term" value="P:nervous system development"/>
    <property type="evidence" value="ECO:0007669"/>
    <property type="project" value="UniProtKB-ARBA"/>
</dbReference>
<keyword evidence="3 12" id="KW-0479">Metal-binding</keyword>
<evidence type="ECO:0000256" key="1">
    <source>
        <dbReference type="ARBA" id="ARBA00004123"/>
    </source>
</evidence>
<keyword evidence="10 12" id="KW-0539">Nucleus</keyword>
<proteinExistence type="inferred from homology"/>
<keyword evidence="4 12" id="KW-0863">Zinc-finger</keyword>
<dbReference type="FunFam" id="2.60.40.10:FF:001696">
    <property type="entry name" value="Transcription factor COE3"/>
    <property type="match status" value="1"/>
</dbReference>
<dbReference type="CDD" id="cd11606">
    <property type="entry name" value="COE_DBD"/>
    <property type="match status" value="1"/>
</dbReference>
<organism evidence="15 16">
    <name type="scientific">Nothobranchius furzeri</name>
    <name type="common">Turquoise killifish</name>
    <dbReference type="NCBI Taxonomy" id="105023"/>
    <lineage>
        <taxon>Eukaryota</taxon>
        <taxon>Metazoa</taxon>
        <taxon>Chordata</taxon>
        <taxon>Craniata</taxon>
        <taxon>Vertebrata</taxon>
        <taxon>Euteleostomi</taxon>
        <taxon>Actinopterygii</taxon>
        <taxon>Neopterygii</taxon>
        <taxon>Teleostei</taxon>
        <taxon>Neoteleostei</taxon>
        <taxon>Acanthomorphata</taxon>
        <taxon>Ovalentaria</taxon>
        <taxon>Atherinomorphae</taxon>
        <taxon>Cyprinodontiformes</taxon>
        <taxon>Nothobranchiidae</taxon>
        <taxon>Nothobranchius</taxon>
    </lineage>
</organism>
<dbReference type="InterPro" id="IPR032200">
    <property type="entry name" value="COE_DBD"/>
</dbReference>
<evidence type="ECO:0000256" key="12">
    <source>
        <dbReference type="RuleBase" id="RU004489"/>
    </source>
</evidence>
<dbReference type="Gene3D" id="1.10.287.4280">
    <property type="match status" value="1"/>
</dbReference>
<evidence type="ECO:0000313" key="16">
    <source>
        <dbReference type="Proteomes" id="UP000822369"/>
    </source>
</evidence>
<keyword evidence="5 12" id="KW-0862">Zinc</keyword>
<dbReference type="InterPro" id="IPR014756">
    <property type="entry name" value="Ig_E-set"/>
</dbReference>
<evidence type="ECO:0000256" key="9">
    <source>
        <dbReference type="ARBA" id="ARBA00023163"/>
    </source>
</evidence>
<dbReference type="FunFam" id="2.60.40.3180:FF:000001">
    <property type="entry name" value="transcription factor COE1 isoform X2"/>
    <property type="match status" value="1"/>
</dbReference>
<comment type="subunit">
    <text evidence="11">Forms either a homodimer or a heterodimer with a related family member.</text>
</comment>
<dbReference type="InterPro" id="IPR013783">
    <property type="entry name" value="Ig-like_fold"/>
</dbReference>
<comment type="subcellular location">
    <subcellularLocation>
        <location evidence="1 12">Nucleus</location>
    </subcellularLocation>
</comment>
<dbReference type="GO" id="GO:0045893">
    <property type="term" value="P:positive regulation of DNA-templated transcription"/>
    <property type="evidence" value="ECO:0007669"/>
    <property type="project" value="UniProtKB-ARBA"/>
</dbReference>
<feature type="domain" description="IPT/TIG" evidence="14">
    <location>
        <begin position="253"/>
        <end position="337"/>
    </location>
</feature>
<dbReference type="SMART" id="SM00429">
    <property type="entry name" value="IPT"/>
    <property type="match status" value="1"/>
</dbReference>
<dbReference type="GO" id="GO:0003700">
    <property type="term" value="F:DNA-binding transcription factor activity"/>
    <property type="evidence" value="ECO:0007669"/>
    <property type="project" value="InterPro"/>
</dbReference>
<dbReference type="FunFam" id="1.10.287.4280:FF:000001">
    <property type="entry name" value="transcription factor COE1 isoform X2"/>
    <property type="match status" value="1"/>
</dbReference>
<dbReference type="PANTHER" id="PTHR10747">
    <property type="entry name" value="TRANSCRIPTION FACTOR COE FAMILY MEMBER"/>
    <property type="match status" value="1"/>
</dbReference>
<dbReference type="InterPro" id="IPR003523">
    <property type="entry name" value="Transcription_factor_COE"/>
</dbReference>
<evidence type="ECO:0000256" key="13">
    <source>
        <dbReference type="SAM" id="MobiDB-lite"/>
    </source>
</evidence>
<keyword evidence="8" id="KW-0010">Activator</keyword>
<dbReference type="InterPro" id="IPR018350">
    <property type="entry name" value="Transcription_factor_COE_CS"/>
</dbReference>
<keyword evidence="9 12" id="KW-0804">Transcription</keyword>
<feature type="region of interest" description="Disordered" evidence="13">
    <location>
        <begin position="445"/>
        <end position="472"/>
    </location>
</feature>
<dbReference type="GO" id="GO:0008270">
    <property type="term" value="F:zinc ion binding"/>
    <property type="evidence" value="ECO:0007669"/>
    <property type="project" value="UniProtKB-KW"/>
</dbReference>
<dbReference type="EMBL" id="JAAVVJ010000002">
    <property type="protein sequence ID" value="KAF7228721.1"/>
    <property type="molecule type" value="Genomic_DNA"/>
</dbReference>
<dbReference type="InterPro" id="IPR038173">
    <property type="entry name" value="COE_DBD_sf"/>
</dbReference>
<dbReference type="Pfam" id="PF01833">
    <property type="entry name" value="TIG"/>
    <property type="match status" value="1"/>
</dbReference>
<protein>
    <submittedName>
        <fullName evidence="15">Transcript variant X4</fullName>
    </submittedName>
</protein>
<dbReference type="InterPro" id="IPR038006">
    <property type="entry name" value="COE_IPT"/>
</dbReference>
<dbReference type="Pfam" id="PF16422">
    <property type="entry name" value="COE1_DBD"/>
    <property type="match status" value="1"/>
</dbReference>
<evidence type="ECO:0000256" key="10">
    <source>
        <dbReference type="ARBA" id="ARBA00023242"/>
    </source>
</evidence>
<dbReference type="GO" id="GO:0005634">
    <property type="term" value="C:nucleus"/>
    <property type="evidence" value="ECO:0007669"/>
    <property type="project" value="UniProtKB-SubCell"/>
</dbReference>
<dbReference type="Proteomes" id="UP000822369">
    <property type="component" value="Chromosome 2"/>
</dbReference>
<evidence type="ECO:0000259" key="14">
    <source>
        <dbReference type="SMART" id="SM00429"/>
    </source>
</evidence>
<evidence type="ECO:0000256" key="3">
    <source>
        <dbReference type="ARBA" id="ARBA00022723"/>
    </source>
</evidence>
<evidence type="ECO:0000256" key="11">
    <source>
        <dbReference type="ARBA" id="ARBA00065252"/>
    </source>
</evidence>
<keyword evidence="12" id="KW-0217">Developmental protein</keyword>
<evidence type="ECO:0000256" key="7">
    <source>
        <dbReference type="ARBA" id="ARBA00023125"/>
    </source>
</evidence>
<reference evidence="15" key="1">
    <citation type="submission" date="2020-03" db="EMBL/GenBank/DDBJ databases">
        <title>Intra-Species Differences in Population Size shape Life History and Genome Evolution.</title>
        <authorList>
            <person name="Willemsen D."/>
            <person name="Cui R."/>
            <person name="Valenzano D.R."/>
        </authorList>
    </citation>
    <scope>NUCLEOTIDE SEQUENCE</scope>
    <source>
        <strain evidence="15">GRZ</strain>
        <tissue evidence="15">Whole</tissue>
    </source>
</reference>
<evidence type="ECO:0000256" key="5">
    <source>
        <dbReference type="ARBA" id="ARBA00022833"/>
    </source>
</evidence>
<dbReference type="OrthoDB" id="25246at2759"/>